<evidence type="ECO:0000259" key="1">
    <source>
        <dbReference type="PROSITE" id="PS50181"/>
    </source>
</evidence>
<dbReference type="OrthoDB" id="2998253at2759"/>
<dbReference type="Proteomes" id="UP000714275">
    <property type="component" value="Unassembled WGS sequence"/>
</dbReference>
<feature type="domain" description="F-box" evidence="1">
    <location>
        <begin position="1"/>
        <end position="51"/>
    </location>
</feature>
<reference evidence="2" key="1">
    <citation type="journal article" date="2020" name="New Phytol.">
        <title>Comparative genomics reveals dynamic genome evolution in host specialist ectomycorrhizal fungi.</title>
        <authorList>
            <person name="Lofgren L.A."/>
            <person name="Nguyen N.H."/>
            <person name="Vilgalys R."/>
            <person name="Ruytinx J."/>
            <person name="Liao H.L."/>
            <person name="Branco S."/>
            <person name="Kuo A."/>
            <person name="LaButti K."/>
            <person name="Lipzen A."/>
            <person name="Andreopoulos W."/>
            <person name="Pangilinan J."/>
            <person name="Riley R."/>
            <person name="Hundley H."/>
            <person name="Na H."/>
            <person name="Barry K."/>
            <person name="Grigoriev I.V."/>
            <person name="Stajich J.E."/>
            <person name="Kennedy P.G."/>
        </authorList>
    </citation>
    <scope>NUCLEOTIDE SEQUENCE</scope>
    <source>
        <strain evidence="2">DOB743</strain>
    </source>
</reference>
<dbReference type="AlphaFoldDB" id="A0A9P6ZQC3"/>
<keyword evidence="3" id="KW-1185">Reference proteome</keyword>
<proteinExistence type="predicted"/>
<dbReference type="Gene3D" id="1.20.1280.50">
    <property type="match status" value="1"/>
</dbReference>
<sequence>PTEVLSHIFIYCLPQDKYLTSASRQVPMLLTRICRRWRDIAVDTPSLWCRLFVDVCDDQAAFSCDSWLQRSQRRPLSLRLKFVTNDMVDQRSLLQPYLNQISLLYIQFRSTYCDVPFC</sequence>
<dbReference type="Pfam" id="PF12937">
    <property type="entry name" value="F-box-like"/>
    <property type="match status" value="1"/>
</dbReference>
<evidence type="ECO:0000313" key="2">
    <source>
        <dbReference type="EMBL" id="KAG1774850.1"/>
    </source>
</evidence>
<comment type="caution">
    <text evidence="2">The sequence shown here is derived from an EMBL/GenBank/DDBJ whole genome shotgun (WGS) entry which is preliminary data.</text>
</comment>
<name>A0A9P6ZQC3_9AGAM</name>
<dbReference type="EMBL" id="JABBWD010000038">
    <property type="protein sequence ID" value="KAG1774850.1"/>
    <property type="molecule type" value="Genomic_DNA"/>
</dbReference>
<evidence type="ECO:0000313" key="3">
    <source>
        <dbReference type="Proteomes" id="UP000714275"/>
    </source>
</evidence>
<dbReference type="InterPro" id="IPR001810">
    <property type="entry name" value="F-box_dom"/>
</dbReference>
<gene>
    <name evidence="2" type="ORF">EV702DRAFT_974026</name>
</gene>
<accession>A0A9P6ZQC3</accession>
<feature type="non-terminal residue" evidence="2">
    <location>
        <position position="1"/>
    </location>
</feature>
<organism evidence="2 3">
    <name type="scientific">Suillus placidus</name>
    <dbReference type="NCBI Taxonomy" id="48579"/>
    <lineage>
        <taxon>Eukaryota</taxon>
        <taxon>Fungi</taxon>
        <taxon>Dikarya</taxon>
        <taxon>Basidiomycota</taxon>
        <taxon>Agaricomycotina</taxon>
        <taxon>Agaricomycetes</taxon>
        <taxon>Agaricomycetidae</taxon>
        <taxon>Boletales</taxon>
        <taxon>Suillineae</taxon>
        <taxon>Suillaceae</taxon>
        <taxon>Suillus</taxon>
    </lineage>
</organism>
<dbReference type="PROSITE" id="PS50181">
    <property type="entry name" value="FBOX"/>
    <property type="match status" value="1"/>
</dbReference>
<protein>
    <recommendedName>
        <fullName evidence="1">F-box domain-containing protein</fullName>
    </recommendedName>
</protein>